<dbReference type="InterPro" id="IPR021896">
    <property type="entry name" value="THAP9-like_HTH"/>
</dbReference>
<evidence type="ECO:0000256" key="8">
    <source>
        <dbReference type="ARBA" id="ARBA00023163"/>
    </source>
</evidence>
<dbReference type="InterPro" id="IPR006612">
    <property type="entry name" value="THAP_Znf"/>
</dbReference>
<dbReference type="Proteomes" id="UP000821853">
    <property type="component" value="Chromosome 4"/>
</dbReference>
<dbReference type="InterPro" id="IPR050636">
    <property type="entry name" value="C2H2-ZF_domain-containing"/>
</dbReference>
<dbReference type="EMBL" id="JABSTR010000006">
    <property type="protein sequence ID" value="KAH9373232.1"/>
    <property type="molecule type" value="Genomic_DNA"/>
</dbReference>
<evidence type="ECO:0000259" key="13">
    <source>
        <dbReference type="PROSITE" id="PS50157"/>
    </source>
</evidence>
<evidence type="ECO:0000259" key="14">
    <source>
        <dbReference type="PROSITE" id="PS50950"/>
    </source>
</evidence>
<keyword evidence="7 11" id="KW-0238">DNA-binding</keyword>
<dbReference type="PROSITE" id="PS00028">
    <property type="entry name" value="ZINC_FINGER_C2H2_1"/>
    <property type="match status" value="5"/>
</dbReference>
<feature type="region of interest" description="Disordered" evidence="12">
    <location>
        <begin position="1315"/>
        <end position="1334"/>
    </location>
</feature>
<dbReference type="SMART" id="SM00355">
    <property type="entry name" value="ZnF_C2H2"/>
    <property type="match status" value="10"/>
</dbReference>
<dbReference type="OrthoDB" id="6483295at2759"/>
<accession>A0A9J6GFH6</accession>
<evidence type="ECO:0000256" key="3">
    <source>
        <dbReference type="ARBA" id="ARBA00022737"/>
    </source>
</evidence>
<keyword evidence="2" id="KW-0479">Metal-binding</keyword>
<evidence type="ECO:0008006" key="17">
    <source>
        <dbReference type="Google" id="ProtNLM"/>
    </source>
</evidence>
<evidence type="ECO:0000256" key="5">
    <source>
        <dbReference type="ARBA" id="ARBA00022833"/>
    </source>
</evidence>
<feature type="domain" description="C2H2-type" evidence="13">
    <location>
        <begin position="1139"/>
        <end position="1167"/>
    </location>
</feature>
<evidence type="ECO:0000256" key="7">
    <source>
        <dbReference type="ARBA" id="ARBA00023125"/>
    </source>
</evidence>
<keyword evidence="8" id="KW-0804">Transcription</keyword>
<evidence type="ECO:0000313" key="16">
    <source>
        <dbReference type="Proteomes" id="UP000821853"/>
    </source>
</evidence>
<feature type="domain" description="C2H2-type" evidence="13">
    <location>
        <begin position="1056"/>
        <end position="1084"/>
    </location>
</feature>
<dbReference type="Pfam" id="PF00096">
    <property type="entry name" value="zf-C2H2"/>
    <property type="match status" value="1"/>
</dbReference>
<keyword evidence="9" id="KW-0539">Nucleus</keyword>
<keyword evidence="3" id="KW-0677">Repeat</keyword>
<evidence type="ECO:0000256" key="1">
    <source>
        <dbReference type="ARBA" id="ARBA00004123"/>
    </source>
</evidence>
<dbReference type="PANTHER" id="PTHR47772:SF14">
    <property type="entry name" value="OOCYTE ZINC FINGER PROTEIN XLCOF6.1-LIKE"/>
    <property type="match status" value="1"/>
</dbReference>
<dbReference type="InterPro" id="IPR038441">
    <property type="entry name" value="THAP_Znf_sf"/>
</dbReference>
<comment type="caution">
    <text evidence="15">The sequence shown here is derived from an EMBL/GenBank/DDBJ whole genome shotgun (WGS) entry which is preliminary data.</text>
</comment>
<keyword evidence="16" id="KW-1185">Reference proteome</keyword>
<dbReference type="GO" id="GO:0005634">
    <property type="term" value="C:nucleus"/>
    <property type="evidence" value="ECO:0007669"/>
    <property type="project" value="UniProtKB-SubCell"/>
</dbReference>
<feature type="domain" description="C2H2-type" evidence="13">
    <location>
        <begin position="995"/>
        <end position="1023"/>
    </location>
</feature>
<dbReference type="PANTHER" id="PTHR47772">
    <property type="entry name" value="ZINC FINGER PROTEIN 200"/>
    <property type="match status" value="1"/>
</dbReference>
<dbReference type="InterPro" id="IPR036236">
    <property type="entry name" value="Znf_C2H2_sf"/>
</dbReference>
<evidence type="ECO:0000256" key="2">
    <source>
        <dbReference type="ARBA" id="ARBA00022723"/>
    </source>
</evidence>
<dbReference type="InterPro" id="IPR048365">
    <property type="entry name" value="TNP-like_RNaseH_N"/>
</dbReference>
<evidence type="ECO:0000313" key="15">
    <source>
        <dbReference type="EMBL" id="KAH9373232.1"/>
    </source>
</evidence>
<dbReference type="SUPFAM" id="SSF57667">
    <property type="entry name" value="beta-beta-alpha zinc fingers"/>
    <property type="match status" value="3"/>
</dbReference>
<feature type="domain" description="C2H2-type" evidence="13">
    <location>
        <begin position="1279"/>
        <end position="1307"/>
    </location>
</feature>
<feature type="domain" description="THAP-type" evidence="14">
    <location>
        <begin position="13"/>
        <end position="107"/>
    </location>
</feature>
<dbReference type="Pfam" id="PF21787">
    <property type="entry name" value="TNP-like_RNaseH_N"/>
    <property type="match status" value="1"/>
</dbReference>
<keyword evidence="4 10" id="KW-0863">Zinc-finger</keyword>
<feature type="compositionally biased region" description="Pro residues" evidence="12">
    <location>
        <begin position="1324"/>
        <end position="1334"/>
    </location>
</feature>
<dbReference type="Pfam" id="PF05485">
    <property type="entry name" value="THAP"/>
    <property type="match status" value="1"/>
</dbReference>
<evidence type="ECO:0000256" key="12">
    <source>
        <dbReference type="SAM" id="MobiDB-lite"/>
    </source>
</evidence>
<reference evidence="15 16" key="1">
    <citation type="journal article" date="2020" name="Cell">
        <title>Large-Scale Comparative Analyses of Tick Genomes Elucidate Their Genetic Diversity and Vector Capacities.</title>
        <authorList>
            <consortium name="Tick Genome and Microbiome Consortium (TIGMIC)"/>
            <person name="Jia N."/>
            <person name="Wang J."/>
            <person name="Shi W."/>
            <person name="Du L."/>
            <person name="Sun Y."/>
            <person name="Zhan W."/>
            <person name="Jiang J.F."/>
            <person name="Wang Q."/>
            <person name="Zhang B."/>
            <person name="Ji P."/>
            <person name="Bell-Sakyi L."/>
            <person name="Cui X.M."/>
            <person name="Yuan T.T."/>
            <person name="Jiang B.G."/>
            <person name="Yang W.F."/>
            <person name="Lam T.T."/>
            <person name="Chang Q.C."/>
            <person name="Ding S.J."/>
            <person name="Wang X.J."/>
            <person name="Zhu J.G."/>
            <person name="Ruan X.D."/>
            <person name="Zhao L."/>
            <person name="Wei J.T."/>
            <person name="Ye R.Z."/>
            <person name="Que T.C."/>
            <person name="Du C.H."/>
            <person name="Zhou Y.H."/>
            <person name="Cheng J.X."/>
            <person name="Dai P.F."/>
            <person name="Guo W.B."/>
            <person name="Han X.H."/>
            <person name="Huang E.J."/>
            <person name="Li L.F."/>
            <person name="Wei W."/>
            <person name="Gao Y.C."/>
            <person name="Liu J.Z."/>
            <person name="Shao H.Z."/>
            <person name="Wang X."/>
            <person name="Wang C.C."/>
            <person name="Yang T.C."/>
            <person name="Huo Q.B."/>
            <person name="Li W."/>
            <person name="Chen H.Y."/>
            <person name="Chen S.E."/>
            <person name="Zhou L.G."/>
            <person name="Ni X.B."/>
            <person name="Tian J.H."/>
            <person name="Sheng Y."/>
            <person name="Liu T."/>
            <person name="Pan Y.S."/>
            <person name="Xia L.Y."/>
            <person name="Li J."/>
            <person name="Zhao F."/>
            <person name="Cao W.C."/>
        </authorList>
    </citation>
    <scope>NUCLEOTIDE SEQUENCE [LARGE SCALE GENOMIC DNA]</scope>
    <source>
        <strain evidence="15">HaeL-2018</strain>
    </source>
</reference>
<evidence type="ECO:0000256" key="9">
    <source>
        <dbReference type="ARBA" id="ARBA00023242"/>
    </source>
</evidence>
<dbReference type="Pfam" id="PF12017">
    <property type="entry name" value="Tnp_P_element"/>
    <property type="match status" value="1"/>
</dbReference>
<sequence length="1334" mass="151668">MMLSHGYGVDADMPDKCCVPKCRGNYASENKVHIFKFPKEEDLRQAWLRAIPRENLVVTEYTRVCELHFKYDDVLREDSYVDSATGRTVTAPLFRPRLRPGAVPSKFPDMPMELAVREDPNMHCELRSRLDTLATAAFVSSMEETDRVLHLRDLADYVRLNLSAFWHAIEDGERLILIHIVEKDVPWIKYSVVVKSDLTLSCHFVKTPIKKLGSNVCIPTVAKSKRRVMELLENIERWDCCPRPSSENADEGVCEAIHWLLGKLSGTQTEDKAHAIQFLREQLELLSRKKERMHYSAELMVFSCILFMISPRAYKYIRNYGAISLPHPTTVRSMCVPVGANPQSARDTATFLSNMAKRIFDLDQQERFVTVMVDELDIEDYFESKVNNNAGSMTPPEIPNSAFVFTVQSLTGQFKEVAYIVPAFRADAKFVHKLLKDVICGLEKIGYSVLCVVTDNDPVRRKAMSYFSSPPTDHVVYPHPSDSARSLFFVINPAYIIKSIRNDWLDQKNEKLCFFFPEFQMEAAAGQPSMLSASFTIIREALKLADEDVLLQNLRPPKKALCPSEVERENTRLALGVFSSSLSQMLYALARKHEQQYFGEAASFIDIIVKWWKVVSVKSLCQEEGQRDPFQEPVFPVADDPKVGFLYKILEWLDGWKAKNLDNGMLSKETHAALQHTTRAYLEIIRYGFSELNLPYILLGRVQTDNLRERFGRYKQLIGSLYHLSIRQLYEGENELWSQNTLPMVAADCSADAVANEECDEFGKESDTSRPSCAVAVTAEALSKIKDMMPVLVYVAGHAVYTTLKKMRCAKCRPALTVDKAITISVAQQHHDLVKELDREGLVFPTMFAVNAVAFSYVVVEQLLKQAEFFKMPNKRQVITDLTVGLLVNDESPDFDACEDGHTSEFVLKLVLWSSTDILLKNFFCVISSKSSDDGGEEDKDKEENLPKKRRRKAPYKKLKKRLPRLNCEHCEFFTDCNETLMDHYAGDHKEHALSTCETCQARFTHQAYLLMHKAQVHNLSEKERPQMCSLCDLTLDNAAVLVDHLRKVHAPGPTYSCIECLERFATKALLLQHRQVSHRGGTAAATGWQSHHCTALHCTALSRASLEPLKKHCTECDYATFDRRSMVGHMRRKHGEMLECPSCPRKFAHPWELTRHKRLKHSSAGHKECPHCLRVFACPKTFAVHLTMHEEGQGYECPICKRMFESDAMLSHHSKSHTGTGSRRCKECLRFFPTTDRLAKHQETYSMKSPDGTVVLTCNAGKTDGQEVHQKKIDDWPFACDQCHLRFKYESSLTAHKMSAHEKKAKGGKPFTCEAAHKALPPGATPIPPRRSA</sequence>
<feature type="domain" description="C2H2-type" evidence="13">
    <location>
        <begin position="1224"/>
        <end position="1251"/>
    </location>
</feature>
<organism evidence="15 16">
    <name type="scientific">Haemaphysalis longicornis</name>
    <name type="common">Bush tick</name>
    <dbReference type="NCBI Taxonomy" id="44386"/>
    <lineage>
        <taxon>Eukaryota</taxon>
        <taxon>Metazoa</taxon>
        <taxon>Ecdysozoa</taxon>
        <taxon>Arthropoda</taxon>
        <taxon>Chelicerata</taxon>
        <taxon>Arachnida</taxon>
        <taxon>Acari</taxon>
        <taxon>Parasitiformes</taxon>
        <taxon>Ixodida</taxon>
        <taxon>Ixodoidea</taxon>
        <taxon>Ixodidae</taxon>
        <taxon>Haemaphysalinae</taxon>
        <taxon>Haemaphysalis</taxon>
    </lineage>
</organism>
<proteinExistence type="predicted"/>
<dbReference type="GO" id="GO:0008270">
    <property type="term" value="F:zinc ion binding"/>
    <property type="evidence" value="ECO:0007669"/>
    <property type="project" value="UniProtKB-KW"/>
</dbReference>
<dbReference type="SMART" id="SM00692">
    <property type="entry name" value="DM3"/>
    <property type="match status" value="1"/>
</dbReference>
<keyword evidence="5" id="KW-0862">Zinc</keyword>
<evidence type="ECO:0000256" key="4">
    <source>
        <dbReference type="ARBA" id="ARBA00022771"/>
    </source>
</evidence>
<dbReference type="PROSITE" id="PS50950">
    <property type="entry name" value="ZF_THAP"/>
    <property type="match status" value="1"/>
</dbReference>
<dbReference type="Gene3D" id="3.30.160.60">
    <property type="entry name" value="Classic Zinc Finger"/>
    <property type="match status" value="4"/>
</dbReference>
<feature type="domain" description="C2H2-type" evidence="13">
    <location>
        <begin position="1196"/>
        <end position="1223"/>
    </location>
</feature>
<dbReference type="VEuPathDB" id="VectorBase:HLOH_050467"/>
<evidence type="ECO:0000256" key="10">
    <source>
        <dbReference type="PROSITE-ProRule" id="PRU00042"/>
    </source>
</evidence>
<dbReference type="SMART" id="SM00980">
    <property type="entry name" value="THAP"/>
    <property type="match status" value="1"/>
</dbReference>
<protein>
    <recommendedName>
        <fullName evidence="17">Zinc finger protein</fullName>
    </recommendedName>
</protein>
<keyword evidence="6" id="KW-0805">Transcription regulation</keyword>
<comment type="subcellular location">
    <subcellularLocation>
        <location evidence="1">Nucleus</location>
    </subcellularLocation>
</comment>
<dbReference type="SUPFAM" id="SSF57716">
    <property type="entry name" value="Glucocorticoid receptor-like (DNA-binding domain)"/>
    <property type="match status" value="1"/>
</dbReference>
<feature type="region of interest" description="Disordered" evidence="12">
    <location>
        <begin position="931"/>
        <end position="954"/>
    </location>
</feature>
<dbReference type="PROSITE" id="PS50157">
    <property type="entry name" value="ZINC_FINGER_C2H2_2"/>
    <property type="match status" value="6"/>
</dbReference>
<evidence type="ECO:0000256" key="6">
    <source>
        <dbReference type="ARBA" id="ARBA00023015"/>
    </source>
</evidence>
<evidence type="ECO:0000256" key="11">
    <source>
        <dbReference type="PROSITE-ProRule" id="PRU00309"/>
    </source>
</evidence>
<dbReference type="GO" id="GO:0003677">
    <property type="term" value="F:DNA binding"/>
    <property type="evidence" value="ECO:0007669"/>
    <property type="project" value="UniProtKB-UniRule"/>
</dbReference>
<gene>
    <name evidence="15" type="ORF">HPB48_004977</name>
</gene>
<dbReference type="InterPro" id="IPR013087">
    <property type="entry name" value="Znf_C2H2_type"/>
</dbReference>
<dbReference type="Gene3D" id="6.20.210.20">
    <property type="entry name" value="THAP domain"/>
    <property type="match status" value="1"/>
</dbReference>
<name>A0A9J6GFH6_HAELO</name>